<accession>W9GIG7</accession>
<dbReference type="SUPFAM" id="SSF56112">
    <property type="entry name" value="Protein kinase-like (PK-like)"/>
    <property type="match status" value="1"/>
</dbReference>
<name>W9GIG7_9MICO</name>
<gene>
    <name evidence="2" type="ORF">N865_08810</name>
</gene>
<dbReference type="PATRIC" id="fig|1386089.3.peg.21"/>
<dbReference type="Proteomes" id="UP000019489">
    <property type="component" value="Unassembled WGS sequence"/>
</dbReference>
<dbReference type="AlphaFoldDB" id="W9GIG7"/>
<organism evidence="2 3">
    <name type="scientific">Intrasporangium oryzae NRRL B-24470</name>
    <dbReference type="NCBI Taxonomy" id="1386089"/>
    <lineage>
        <taxon>Bacteria</taxon>
        <taxon>Bacillati</taxon>
        <taxon>Actinomycetota</taxon>
        <taxon>Actinomycetes</taxon>
        <taxon>Micrococcales</taxon>
        <taxon>Intrasporangiaceae</taxon>
        <taxon>Intrasporangium</taxon>
    </lineage>
</organism>
<dbReference type="EMBL" id="AWSA01000001">
    <property type="protein sequence ID" value="EWT03684.1"/>
    <property type="molecule type" value="Genomic_DNA"/>
</dbReference>
<dbReference type="InterPro" id="IPR002575">
    <property type="entry name" value="Aminoglycoside_PTrfase"/>
</dbReference>
<evidence type="ECO:0000259" key="1">
    <source>
        <dbReference type="Pfam" id="PF01636"/>
    </source>
</evidence>
<comment type="caution">
    <text evidence="2">The sequence shown here is derived from an EMBL/GenBank/DDBJ whole genome shotgun (WGS) entry which is preliminary data.</text>
</comment>
<keyword evidence="3" id="KW-1185">Reference proteome</keyword>
<reference evidence="2 3" key="1">
    <citation type="submission" date="2013-08" db="EMBL/GenBank/DDBJ databases">
        <title>Intrasporangium oryzae NRRL B-24470.</title>
        <authorList>
            <person name="Liu H."/>
            <person name="Wang G."/>
        </authorList>
    </citation>
    <scope>NUCLEOTIDE SEQUENCE [LARGE SCALE GENOMIC DNA]</scope>
    <source>
        <strain evidence="2 3">NRRL B-24470</strain>
    </source>
</reference>
<evidence type="ECO:0000313" key="2">
    <source>
        <dbReference type="EMBL" id="EWT03684.1"/>
    </source>
</evidence>
<evidence type="ECO:0000313" key="3">
    <source>
        <dbReference type="Proteomes" id="UP000019489"/>
    </source>
</evidence>
<dbReference type="Gene3D" id="3.90.1200.10">
    <property type="match status" value="1"/>
</dbReference>
<dbReference type="Pfam" id="PF01636">
    <property type="entry name" value="APH"/>
    <property type="match status" value="1"/>
</dbReference>
<feature type="domain" description="Aminoglycoside phosphotransferase" evidence="1">
    <location>
        <begin position="176"/>
        <end position="303"/>
    </location>
</feature>
<dbReference type="InterPro" id="IPR011009">
    <property type="entry name" value="Kinase-like_dom_sf"/>
</dbReference>
<proteinExistence type="predicted"/>
<protein>
    <recommendedName>
        <fullName evidence="1">Aminoglycoside phosphotransferase domain-containing protein</fullName>
    </recommendedName>
</protein>
<dbReference type="STRING" id="1386089.N865_08810"/>
<sequence>MASPRSRGELVTLVHAMPGGSVATRPAPGLPASSQGDAGHPAVRALTDLALLDPDATSSARVENLSRAHPVWSVSLPDGRRLVVKSSAPERGLDLGIEFLVYRLAVWCEPVREVLPEALVVDEDRHLLVLVDARSSAATGLGRRGGGQGVSGIPIGSLAEQAGWPELVHPGSSRGLSTQALAVASEALGRTLGALHRGTTGLPLPPARPPVIVAALTAEYPATGAVAEHVAFLRADPLLTEAAGTVSAPVAGCLVNHDMKWDNVVVSSGRTVLVDWEMAGLGDPAWDLGCLLAEHLVRQPGPALTVTSDVPAVALLRGYALGARPRPEIVPVLARRTVTAAALRIAQLGLEVVDTLGAHRPASPRQLTDRARSVLSSLDSLTEEVAPCLR</sequence>